<feature type="transmembrane region" description="Helical" evidence="2">
    <location>
        <begin position="49"/>
        <end position="76"/>
    </location>
</feature>
<accession>A0AAF0Q117</accession>
<dbReference type="AlphaFoldDB" id="A0AAF0Q117"/>
<keyword evidence="4" id="KW-1185">Reference proteome</keyword>
<name>A0AAF0Q117_SOLVR</name>
<gene>
    <name evidence="3" type="ORF">MTR67_006905</name>
</gene>
<evidence type="ECO:0000256" key="1">
    <source>
        <dbReference type="SAM" id="MobiDB-lite"/>
    </source>
</evidence>
<dbReference type="EMBL" id="CP133613">
    <property type="protein sequence ID" value="WMV13520.1"/>
    <property type="molecule type" value="Genomic_DNA"/>
</dbReference>
<evidence type="ECO:0000256" key="2">
    <source>
        <dbReference type="SAM" id="Phobius"/>
    </source>
</evidence>
<evidence type="ECO:0000313" key="3">
    <source>
        <dbReference type="EMBL" id="WMV13520.1"/>
    </source>
</evidence>
<protein>
    <submittedName>
        <fullName evidence="3">Uncharacterized protein</fullName>
    </submittedName>
</protein>
<evidence type="ECO:0000313" key="4">
    <source>
        <dbReference type="Proteomes" id="UP001234989"/>
    </source>
</evidence>
<organism evidence="3 4">
    <name type="scientific">Solanum verrucosum</name>
    <dbReference type="NCBI Taxonomy" id="315347"/>
    <lineage>
        <taxon>Eukaryota</taxon>
        <taxon>Viridiplantae</taxon>
        <taxon>Streptophyta</taxon>
        <taxon>Embryophyta</taxon>
        <taxon>Tracheophyta</taxon>
        <taxon>Spermatophyta</taxon>
        <taxon>Magnoliopsida</taxon>
        <taxon>eudicotyledons</taxon>
        <taxon>Gunneridae</taxon>
        <taxon>Pentapetalae</taxon>
        <taxon>asterids</taxon>
        <taxon>lamiids</taxon>
        <taxon>Solanales</taxon>
        <taxon>Solanaceae</taxon>
        <taxon>Solanoideae</taxon>
        <taxon>Solaneae</taxon>
        <taxon>Solanum</taxon>
    </lineage>
</organism>
<dbReference type="PROSITE" id="PS51257">
    <property type="entry name" value="PROKAR_LIPOPROTEIN"/>
    <property type="match status" value="1"/>
</dbReference>
<feature type="region of interest" description="Disordered" evidence="1">
    <location>
        <begin position="192"/>
        <end position="212"/>
    </location>
</feature>
<keyword evidence="2" id="KW-1133">Transmembrane helix</keyword>
<proteinExistence type="predicted"/>
<dbReference type="Proteomes" id="UP001234989">
    <property type="component" value="Chromosome 2"/>
</dbReference>
<keyword evidence="2" id="KW-0472">Membrane</keyword>
<reference evidence="3" key="1">
    <citation type="submission" date="2023-08" db="EMBL/GenBank/DDBJ databases">
        <title>A de novo genome assembly of Solanum verrucosum Schlechtendal, a Mexican diploid species geographically isolated from the other diploid A-genome species in potato relatives.</title>
        <authorList>
            <person name="Hosaka K."/>
        </authorList>
    </citation>
    <scope>NUCLEOTIDE SEQUENCE</scope>
    <source>
        <tissue evidence="3">Young leaves</tissue>
    </source>
</reference>
<sequence>MVKDSSSQGQDLTIFTQVLWISCSKRPNVCGPSWKVNELSLMYLESVDLMVVALSCAMYFESVGLMLVALSSTVMLMKRNYSMGMEEKYRMDMVSKELRDEDLLSPHSFEDETRYVPFMSFIITFQDKATQTDLDNENAIEKIFNAMTLLCTKVDSLDKDIQQMKGQQHDNKYAKLSRSEDLKTPELEAYKAKEQGKDTTEQKDTNKPKEWRRTSLAIAKTTRRFAEWLLSLPNFTVHHV</sequence>
<keyword evidence="2" id="KW-0812">Transmembrane</keyword>